<accession>A0A1H1KAX8</accession>
<keyword evidence="3 5" id="KW-1133">Transmembrane helix</keyword>
<dbReference type="InterPro" id="IPR020846">
    <property type="entry name" value="MFS_dom"/>
</dbReference>
<dbReference type="CDD" id="cd17371">
    <property type="entry name" value="MFS_MucK"/>
    <property type="match status" value="1"/>
</dbReference>
<feature type="transmembrane region" description="Helical" evidence="5">
    <location>
        <begin position="170"/>
        <end position="188"/>
    </location>
</feature>
<evidence type="ECO:0000256" key="2">
    <source>
        <dbReference type="ARBA" id="ARBA00022692"/>
    </source>
</evidence>
<dbReference type="Gene3D" id="1.20.1250.20">
    <property type="entry name" value="MFS general substrate transporter like domains"/>
    <property type="match status" value="2"/>
</dbReference>
<dbReference type="InterPro" id="IPR005829">
    <property type="entry name" value="Sugar_transporter_CS"/>
</dbReference>
<feature type="transmembrane region" description="Helical" evidence="5">
    <location>
        <begin position="292"/>
        <end position="311"/>
    </location>
</feature>
<dbReference type="Proteomes" id="UP000199365">
    <property type="component" value="Unassembled WGS sequence"/>
</dbReference>
<dbReference type="FunFam" id="1.20.1250.20:FF:000253">
    <property type="entry name" value="Transporter, major facilitator family"/>
    <property type="match status" value="1"/>
</dbReference>
<feature type="transmembrane region" description="Helical" evidence="5">
    <location>
        <begin position="20"/>
        <end position="46"/>
    </location>
</feature>
<dbReference type="AlphaFoldDB" id="A0A1H1KAX8"/>
<sequence length="434" mass="46665">MFTWYKQGTPLERNTFWGCFAGWGLDALDVQMFTLAIPAIIAAYGIDHTQAGAISGVTLVSSAMGGWLAGALSDRIGRVRTLQITILWFAGFTFLCAFAQSFPQLLVLKALQGFGFGGEWAAGAVLMAETIRTEHRGKAMGAVQSAWAVGWAGAVLLYAAAFSWLPSDTAWRVMFGAGLLPALLVLYVRRNLREPVRVEPSRAEPAVSVWGQIAQVFQPRVIKTTVIGAILGTGAHGGYYAIMTWLPTFLSKERHLSVLNTGGYLAVVIVAFWCGCMASAYLLDRIGRRRNIAFFAFSCIVTVLAYVMLPLSNTQMLVLGFPLGFFAAGIPASLGALFNELYPADMRGTGVGFCYNFGRIASAGFPVLVGYMSHSMSLGAAIGIDAAIAYGLAMVAVLLLPETRGKRLRPSGVEQASQLVADAELALDHHRSQR</sequence>
<keyword evidence="8" id="KW-1185">Reference proteome</keyword>
<dbReference type="STRING" id="157910.SAMN05445850_6846"/>
<evidence type="ECO:0000259" key="6">
    <source>
        <dbReference type="PROSITE" id="PS50850"/>
    </source>
</evidence>
<dbReference type="GO" id="GO:0005886">
    <property type="term" value="C:plasma membrane"/>
    <property type="evidence" value="ECO:0007669"/>
    <property type="project" value="TreeGrafter"/>
</dbReference>
<dbReference type="PROSITE" id="PS00217">
    <property type="entry name" value="SUGAR_TRANSPORT_2"/>
    <property type="match status" value="1"/>
</dbReference>
<evidence type="ECO:0000313" key="7">
    <source>
        <dbReference type="EMBL" id="SDR59443.1"/>
    </source>
</evidence>
<proteinExistence type="predicted"/>
<dbReference type="PROSITE" id="PS50850">
    <property type="entry name" value="MFS"/>
    <property type="match status" value="1"/>
</dbReference>
<feature type="transmembrane region" description="Helical" evidence="5">
    <location>
        <begin position="114"/>
        <end position="131"/>
    </location>
</feature>
<feature type="transmembrane region" description="Helical" evidence="5">
    <location>
        <begin position="350"/>
        <end position="372"/>
    </location>
</feature>
<organism evidence="7 8">
    <name type="scientific">Paraburkholderia tuberum</name>
    <dbReference type="NCBI Taxonomy" id="157910"/>
    <lineage>
        <taxon>Bacteria</taxon>
        <taxon>Pseudomonadati</taxon>
        <taxon>Pseudomonadota</taxon>
        <taxon>Betaproteobacteria</taxon>
        <taxon>Burkholderiales</taxon>
        <taxon>Burkholderiaceae</taxon>
        <taxon>Paraburkholderia</taxon>
    </lineage>
</organism>
<dbReference type="InterPro" id="IPR011701">
    <property type="entry name" value="MFS"/>
</dbReference>
<feature type="transmembrane region" description="Helical" evidence="5">
    <location>
        <begin position="84"/>
        <end position="102"/>
    </location>
</feature>
<feature type="transmembrane region" description="Helical" evidence="5">
    <location>
        <begin position="262"/>
        <end position="283"/>
    </location>
</feature>
<keyword evidence="4 5" id="KW-0472">Membrane</keyword>
<feature type="transmembrane region" description="Helical" evidence="5">
    <location>
        <begin position="52"/>
        <end position="72"/>
    </location>
</feature>
<dbReference type="PROSITE" id="PS00216">
    <property type="entry name" value="SUGAR_TRANSPORT_1"/>
    <property type="match status" value="1"/>
</dbReference>
<feature type="transmembrane region" description="Helical" evidence="5">
    <location>
        <begin position="317"/>
        <end position="338"/>
    </location>
</feature>
<dbReference type="EMBL" id="FNKX01000003">
    <property type="protein sequence ID" value="SDR59443.1"/>
    <property type="molecule type" value="Genomic_DNA"/>
</dbReference>
<dbReference type="InterPro" id="IPR036259">
    <property type="entry name" value="MFS_trans_sf"/>
</dbReference>
<reference evidence="8" key="1">
    <citation type="submission" date="2016-10" db="EMBL/GenBank/DDBJ databases">
        <authorList>
            <person name="Varghese N."/>
            <person name="Submissions S."/>
        </authorList>
    </citation>
    <scope>NUCLEOTIDE SEQUENCE [LARGE SCALE GENOMIC DNA]</scope>
    <source>
        <strain evidence="8">DUS833</strain>
    </source>
</reference>
<name>A0A1H1KAX8_9BURK</name>
<comment type="subcellular location">
    <subcellularLocation>
        <location evidence="1">Membrane</location>
        <topology evidence="1">Multi-pass membrane protein</topology>
    </subcellularLocation>
</comment>
<dbReference type="PANTHER" id="PTHR23508:SF10">
    <property type="entry name" value="CARBOXYLIC ACID TRANSPORTER PROTEIN HOMOLOG"/>
    <property type="match status" value="1"/>
</dbReference>
<feature type="transmembrane region" description="Helical" evidence="5">
    <location>
        <begin position="143"/>
        <end position="164"/>
    </location>
</feature>
<dbReference type="Pfam" id="PF07690">
    <property type="entry name" value="MFS_1"/>
    <property type="match status" value="1"/>
</dbReference>
<feature type="transmembrane region" description="Helical" evidence="5">
    <location>
        <begin position="221"/>
        <end position="242"/>
    </location>
</feature>
<evidence type="ECO:0000256" key="1">
    <source>
        <dbReference type="ARBA" id="ARBA00004141"/>
    </source>
</evidence>
<evidence type="ECO:0000313" key="8">
    <source>
        <dbReference type="Proteomes" id="UP000199365"/>
    </source>
</evidence>
<evidence type="ECO:0000256" key="3">
    <source>
        <dbReference type="ARBA" id="ARBA00022989"/>
    </source>
</evidence>
<evidence type="ECO:0000256" key="5">
    <source>
        <dbReference type="SAM" id="Phobius"/>
    </source>
</evidence>
<dbReference type="PANTHER" id="PTHR23508">
    <property type="entry name" value="CARBOXYLIC ACID TRANSPORTER PROTEIN HOMOLOG"/>
    <property type="match status" value="1"/>
</dbReference>
<protein>
    <submittedName>
        <fullName evidence="7">Sugar phosphate permease</fullName>
    </submittedName>
</protein>
<feature type="domain" description="Major facilitator superfamily (MFS) profile" evidence="6">
    <location>
        <begin position="15"/>
        <end position="404"/>
    </location>
</feature>
<gene>
    <name evidence="7" type="ORF">SAMN05445850_6846</name>
</gene>
<dbReference type="RefSeq" id="WP_090811067.1">
    <property type="nucleotide sequence ID" value="NZ_FNKX01000003.1"/>
</dbReference>
<dbReference type="GO" id="GO:0046943">
    <property type="term" value="F:carboxylic acid transmembrane transporter activity"/>
    <property type="evidence" value="ECO:0007669"/>
    <property type="project" value="TreeGrafter"/>
</dbReference>
<evidence type="ECO:0000256" key="4">
    <source>
        <dbReference type="ARBA" id="ARBA00023136"/>
    </source>
</evidence>
<keyword evidence="2 5" id="KW-0812">Transmembrane</keyword>
<dbReference type="SUPFAM" id="SSF103473">
    <property type="entry name" value="MFS general substrate transporter"/>
    <property type="match status" value="1"/>
</dbReference>
<feature type="transmembrane region" description="Helical" evidence="5">
    <location>
        <begin position="378"/>
        <end position="400"/>
    </location>
</feature>